<reference evidence="13 14" key="1">
    <citation type="submission" date="2019-08" db="EMBL/GenBank/DDBJ databases">
        <title>Draft genome of C. urealyticum strain VH4248.</title>
        <authorList>
            <person name="Navas J."/>
        </authorList>
    </citation>
    <scope>NUCLEOTIDE SEQUENCE [LARGE SCALE GENOMIC DNA]</scope>
    <source>
        <strain evidence="13 14">VH4248</strain>
    </source>
</reference>
<feature type="transmembrane region" description="Helical" evidence="12">
    <location>
        <begin position="140"/>
        <end position="161"/>
    </location>
</feature>
<dbReference type="GO" id="GO:0046872">
    <property type="term" value="F:metal ion binding"/>
    <property type="evidence" value="ECO:0007669"/>
    <property type="project" value="UniProtKB-KW"/>
</dbReference>
<evidence type="ECO:0000256" key="5">
    <source>
        <dbReference type="ARBA" id="ARBA00022989"/>
    </source>
</evidence>
<evidence type="ECO:0000256" key="12">
    <source>
        <dbReference type="SAM" id="Phobius"/>
    </source>
</evidence>
<evidence type="ECO:0000256" key="9">
    <source>
        <dbReference type="ARBA" id="ARBA00023136"/>
    </source>
</evidence>
<dbReference type="GO" id="GO:0016491">
    <property type="term" value="F:oxidoreductase activity"/>
    <property type="evidence" value="ECO:0007669"/>
    <property type="project" value="UniProtKB-KW"/>
</dbReference>
<evidence type="ECO:0000256" key="3">
    <source>
        <dbReference type="ARBA" id="ARBA00022692"/>
    </source>
</evidence>
<feature type="transmembrane region" description="Helical" evidence="12">
    <location>
        <begin position="263"/>
        <end position="283"/>
    </location>
</feature>
<dbReference type="RefSeq" id="WP_148813017.1">
    <property type="nucleotide sequence ID" value="NZ_VSZI01000001.1"/>
</dbReference>
<dbReference type="AlphaFoldDB" id="A0A5D4FZ37"/>
<keyword evidence="8" id="KW-0350">Heme biosynthesis</keyword>
<dbReference type="PANTHER" id="PTHR35457">
    <property type="entry name" value="HEME A SYNTHASE"/>
    <property type="match status" value="1"/>
</dbReference>
<evidence type="ECO:0000313" key="13">
    <source>
        <dbReference type="EMBL" id="TYR21002.1"/>
    </source>
</evidence>
<accession>A0A5D4FZ37</accession>
<evidence type="ECO:0000313" key="14">
    <source>
        <dbReference type="Proteomes" id="UP000324726"/>
    </source>
</evidence>
<keyword evidence="3 12" id="KW-0812">Transmembrane</keyword>
<evidence type="ECO:0000256" key="6">
    <source>
        <dbReference type="ARBA" id="ARBA00023002"/>
    </source>
</evidence>
<feature type="transmembrane region" description="Helical" evidence="12">
    <location>
        <begin position="317"/>
        <end position="337"/>
    </location>
</feature>
<keyword evidence="2" id="KW-1003">Cell membrane</keyword>
<dbReference type="GO" id="GO:0016020">
    <property type="term" value="C:membrane"/>
    <property type="evidence" value="ECO:0007669"/>
    <property type="project" value="UniProtKB-SubCell"/>
</dbReference>
<gene>
    <name evidence="13" type="ORF">FYJ87_03790</name>
</gene>
<dbReference type="InterPro" id="IPR003780">
    <property type="entry name" value="COX15/CtaA_fam"/>
</dbReference>
<evidence type="ECO:0000256" key="11">
    <source>
        <dbReference type="ARBA" id="ARBA00023444"/>
    </source>
</evidence>
<proteinExistence type="predicted"/>
<keyword evidence="9 12" id="KW-0472">Membrane</keyword>
<keyword evidence="6" id="KW-0560">Oxidoreductase</keyword>
<feature type="transmembrane region" description="Helical" evidence="12">
    <location>
        <begin position="116"/>
        <end position="133"/>
    </location>
</feature>
<dbReference type="Pfam" id="PF02628">
    <property type="entry name" value="COX15-CtaA"/>
    <property type="match status" value="1"/>
</dbReference>
<name>A0A5D4FZ37_9CORY</name>
<comment type="pathway">
    <text evidence="11">Porphyrin-containing compound metabolism.</text>
</comment>
<feature type="transmembrane region" description="Helical" evidence="12">
    <location>
        <begin position="167"/>
        <end position="191"/>
    </location>
</feature>
<evidence type="ECO:0000256" key="1">
    <source>
        <dbReference type="ARBA" id="ARBA00004141"/>
    </source>
</evidence>
<comment type="caution">
    <text evidence="13">The sequence shown here is derived from an EMBL/GenBank/DDBJ whole genome shotgun (WGS) entry which is preliminary data.</text>
</comment>
<dbReference type="EMBL" id="VSZI01000001">
    <property type="protein sequence ID" value="TYR21002.1"/>
    <property type="molecule type" value="Genomic_DNA"/>
</dbReference>
<keyword evidence="5 12" id="KW-1133">Transmembrane helix</keyword>
<dbReference type="GO" id="GO:0006784">
    <property type="term" value="P:heme A biosynthetic process"/>
    <property type="evidence" value="ECO:0007669"/>
    <property type="project" value="InterPro"/>
</dbReference>
<evidence type="ECO:0000256" key="2">
    <source>
        <dbReference type="ARBA" id="ARBA00022475"/>
    </source>
</evidence>
<keyword evidence="7" id="KW-0408">Iron</keyword>
<keyword evidence="4" id="KW-0479">Metal-binding</keyword>
<dbReference type="PANTHER" id="PTHR35457:SF1">
    <property type="entry name" value="HEME A SYNTHASE"/>
    <property type="match status" value="1"/>
</dbReference>
<evidence type="ECO:0000256" key="4">
    <source>
        <dbReference type="ARBA" id="ARBA00022723"/>
    </source>
</evidence>
<evidence type="ECO:0000256" key="7">
    <source>
        <dbReference type="ARBA" id="ARBA00023004"/>
    </source>
</evidence>
<sequence length="357" mass="38373">MDPISQQAAQTNNPLSRAMLKLYAAIYRADRKVGLPRQVDADGNKVVKVPRLKTQWVLTLILLICQTGITFTGSLVRVTGSGLGCETWPQCHPGSFVPVPGSAPWIHQIIEFGNRLLTFVLAAAALAAFIALLRAGRRSSILHLSFIQGLGIIAQAVIGGISVRLDLAWWIVAAHFLPSMLLVFLAAILLVKVTEDDDAPVKPQMPAALRVLTTMSAVALAFTLITGVLVTSAGPHAGDEAIKPEHRLQVSLESIAHIHAHAMYLYLGLTIGLIAALIAVVAAPRVRKAAAWMCAGILFQGVVGIIQFWLGVPRWTVPVHVIGSGLVTLATGYLWALRYQKTHEEQSETVSHAVQGD</sequence>
<organism evidence="13 14">
    <name type="scientific">Corynebacterium urealyticum</name>
    <dbReference type="NCBI Taxonomy" id="43771"/>
    <lineage>
        <taxon>Bacteria</taxon>
        <taxon>Bacillati</taxon>
        <taxon>Actinomycetota</taxon>
        <taxon>Actinomycetes</taxon>
        <taxon>Mycobacteriales</taxon>
        <taxon>Corynebacteriaceae</taxon>
        <taxon>Corynebacterium</taxon>
    </lineage>
</organism>
<evidence type="ECO:0000256" key="8">
    <source>
        <dbReference type="ARBA" id="ARBA00023133"/>
    </source>
</evidence>
<evidence type="ECO:0000256" key="10">
    <source>
        <dbReference type="ARBA" id="ARBA00023157"/>
    </source>
</evidence>
<feature type="transmembrane region" description="Helical" evidence="12">
    <location>
        <begin position="290"/>
        <end position="311"/>
    </location>
</feature>
<dbReference type="Proteomes" id="UP000324726">
    <property type="component" value="Unassembled WGS sequence"/>
</dbReference>
<feature type="transmembrane region" description="Helical" evidence="12">
    <location>
        <begin position="56"/>
        <end position="76"/>
    </location>
</feature>
<dbReference type="InterPro" id="IPR050450">
    <property type="entry name" value="COX15/CtaA_HemeA_synthase"/>
</dbReference>
<comment type="subcellular location">
    <subcellularLocation>
        <location evidence="1">Membrane</location>
        <topology evidence="1">Multi-pass membrane protein</topology>
    </subcellularLocation>
</comment>
<keyword evidence="10" id="KW-1015">Disulfide bond</keyword>
<protein>
    <submittedName>
        <fullName evidence="13">Heme A synthase</fullName>
    </submittedName>
</protein>
<feature type="transmembrane region" description="Helical" evidence="12">
    <location>
        <begin position="211"/>
        <end position="230"/>
    </location>
</feature>